<keyword evidence="2" id="KW-0349">Heme</keyword>
<organism evidence="4 5">
    <name type="scientific">Puniceicoccus vermicola</name>
    <dbReference type="NCBI Taxonomy" id="388746"/>
    <lineage>
        <taxon>Bacteria</taxon>
        <taxon>Pseudomonadati</taxon>
        <taxon>Verrucomicrobiota</taxon>
        <taxon>Opitutia</taxon>
        <taxon>Puniceicoccales</taxon>
        <taxon>Puniceicoccaceae</taxon>
        <taxon>Puniceicoccus</taxon>
    </lineage>
</organism>
<dbReference type="SFLD" id="SFLDF00562">
    <property type="entry name" value="HemN-like__clustered_with_heat"/>
    <property type="match status" value="1"/>
</dbReference>
<dbReference type="AlphaFoldDB" id="A0A7X1B0Q8"/>
<keyword evidence="2" id="KW-0963">Cytoplasm</keyword>
<evidence type="ECO:0000313" key="4">
    <source>
        <dbReference type="EMBL" id="MBC2603324.1"/>
    </source>
</evidence>
<dbReference type="EMBL" id="JACHVA010000126">
    <property type="protein sequence ID" value="MBC2603324.1"/>
    <property type="molecule type" value="Genomic_DNA"/>
</dbReference>
<dbReference type="CDD" id="cd01335">
    <property type="entry name" value="Radical_SAM"/>
    <property type="match status" value="1"/>
</dbReference>
<dbReference type="GO" id="GO:0006779">
    <property type="term" value="P:porphyrin-containing compound biosynthetic process"/>
    <property type="evidence" value="ECO:0007669"/>
    <property type="project" value="InterPro"/>
</dbReference>
<evidence type="ECO:0000256" key="2">
    <source>
        <dbReference type="RuleBase" id="RU364116"/>
    </source>
</evidence>
<keyword evidence="2" id="KW-0479">Metal-binding</keyword>
<comment type="subcellular location">
    <subcellularLocation>
        <location evidence="2">Cytoplasm</location>
    </subcellularLocation>
</comment>
<evidence type="ECO:0000259" key="3">
    <source>
        <dbReference type="PROSITE" id="PS51918"/>
    </source>
</evidence>
<protein>
    <recommendedName>
        <fullName evidence="2">Heme chaperone HemW</fullName>
    </recommendedName>
</protein>
<dbReference type="GO" id="GO:0046872">
    <property type="term" value="F:metal ion binding"/>
    <property type="evidence" value="ECO:0007669"/>
    <property type="project" value="UniProtKB-UniRule"/>
</dbReference>
<comment type="function">
    <text evidence="2">Probably acts as a heme chaperone, transferring heme to an unknown acceptor. Binds one molecule of heme per monomer, possibly covalently. Binds 1 [4Fe-4S] cluster. The cluster is coordinated with 3 cysteines and an exchangeable S-adenosyl-L-methionine.</text>
</comment>
<dbReference type="InterPro" id="IPR004559">
    <property type="entry name" value="HemW-like"/>
</dbReference>
<evidence type="ECO:0000256" key="1">
    <source>
        <dbReference type="ARBA" id="ARBA00006100"/>
    </source>
</evidence>
<dbReference type="InterPro" id="IPR007197">
    <property type="entry name" value="rSAM"/>
</dbReference>
<dbReference type="GO" id="GO:0004109">
    <property type="term" value="F:coproporphyrinogen oxidase activity"/>
    <property type="evidence" value="ECO:0007669"/>
    <property type="project" value="InterPro"/>
</dbReference>
<feature type="domain" description="Radical SAM core" evidence="3">
    <location>
        <begin position="7"/>
        <end position="240"/>
    </location>
</feature>
<reference evidence="4 5" key="1">
    <citation type="submission" date="2020-07" db="EMBL/GenBank/DDBJ databases">
        <authorList>
            <person name="Feng X."/>
        </authorList>
    </citation>
    <scope>NUCLEOTIDE SEQUENCE [LARGE SCALE GENOMIC DNA]</scope>
    <source>
        <strain evidence="4 5">JCM14086</strain>
    </source>
</reference>
<dbReference type="NCBIfam" id="TIGR00539">
    <property type="entry name" value="hemN_rel"/>
    <property type="match status" value="1"/>
</dbReference>
<comment type="similarity">
    <text evidence="1">Belongs to the anaerobic coproporphyrinogen-III oxidase family. HemW subfamily.</text>
</comment>
<dbReference type="Pfam" id="PF06969">
    <property type="entry name" value="HemN_C"/>
    <property type="match status" value="1"/>
</dbReference>
<name>A0A7X1B0Q8_9BACT</name>
<dbReference type="InterPro" id="IPR006638">
    <property type="entry name" value="Elp3/MiaA/NifB-like_rSAM"/>
</dbReference>
<comment type="caution">
    <text evidence="4">The sequence shown here is derived from an EMBL/GenBank/DDBJ whole genome shotgun (WGS) entry which is preliminary data.</text>
</comment>
<dbReference type="PROSITE" id="PS51918">
    <property type="entry name" value="RADICAL_SAM"/>
    <property type="match status" value="1"/>
</dbReference>
<dbReference type="InterPro" id="IPR010723">
    <property type="entry name" value="HemN_C"/>
</dbReference>
<sequence length="381" mass="43093">MREGDPSFIPAGGALYLHVPFCSSICDFCAFDKALPSPGDWDLYRDSLSREWESVQFEGGMSSAFWGGGTPGLLKASDIRKIGAKFQEVLEPGAEWTVELTPLCPTAEKLAAWREVGVNRLSLGVQSFSPRLLEAMGRPYSTEKIPQIVEKIRSAGFRKLNIDLIIAFPGQTREELQMDLERTVSLQPDHISVYCLTLEEDTALYTRLTRSGHRPDAEEEAELYEMAWGFLEEKGYAQYEVSNFAREGSQCEHHLNVWRMGNWRGFGPSAASQLGEYRFHNPHELQRWADFVPCDKMEDYPGRQRTVGDDRVRERIVFGLRMNEGIPSQAIEALSEEGQQSLKIFLQQIENEGYLNRSGGRISLTLAGRLVADEISRWILS</sequence>
<keyword evidence="2" id="KW-0408">Iron</keyword>
<keyword evidence="2" id="KW-0004">4Fe-4S</keyword>
<dbReference type="InterPro" id="IPR034505">
    <property type="entry name" value="Coproporphyrinogen-III_oxidase"/>
</dbReference>
<proteinExistence type="inferred from homology"/>
<dbReference type="SUPFAM" id="SSF102114">
    <property type="entry name" value="Radical SAM enzymes"/>
    <property type="match status" value="1"/>
</dbReference>
<dbReference type="Pfam" id="PF04055">
    <property type="entry name" value="Radical_SAM"/>
    <property type="match status" value="1"/>
</dbReference>
<keyword evidence="2" id="KW-0143">Chaperone</keyword>
<keyword evidence="2" id="KW-0411">Iron-sulfur</keyword>
<gene>
    <name evidence="4" type="primary">hemW</name>
    <name evidence="4" type="ORF">H5P30_16195</name>
</gene>
<dbReference type="GO" id="GO:0051539">
    <property type="term" value="F:4 iron, 4 sulfur cluster binding"/>
    <property type="evidence" value="ECO:0007669"/>
    <property type="project" value="UniProtKB-UniRule"/>
</dbReference>
<dbReference type="GO" id="GO:0005737">
    <property type="term" value="C:cytoplasm"/>
    <property type="evidence" value="ECO:0007669"/>
    <property type="project" value="UniProtKB-SubCell"/>
</dbReference>
<keyword evidence="2" id="KW-0949">S-adenosyl-L-methionine</keyword>
<evidence type="ECO:0000313" key="5">
    <source>
        <dbReference type="Proteomes" id="UP000525652"/>
    </source>
</evidence>
<dbReference type="Proteomes" id="UP000525652">
    <property type="component" value="Unassembled WGS sequence"/>
</dbReference>
<dbReference type="SMART" id="SM00729">
    <property type="entry name" value="Elp3"/>
    <property type="match status" value="1"/>
</dbReference>
<dbReference type="PANTHER" id="PTHR13932:SF5">
    <property type="entry name" value="RADICAL S-ADENOSYL METHIONINE DOMAIN-CONTAINING PROTEIN 1, MITOCHONDRIAL"/>
    <property type="match status" value="1"/>
</dbReference>
<dbReference type="Gene3D" id="3.30.750.200">
    <property type="match status" value="1"/>
</dbReference>
<dbReference type="PANTHER" id="PTHR13932">
    <property type="entry name" value="COPROPORPHYRINIGEN III OXIDASE"/>
    <property type="match status" value="1"/>
</dbReference>
<dbReference type="InterPro" id="IPR058240">
    <property type="entry name" value="rSAM_sf"/>
</dbReference>
<dbReference type="SFLD" id="SFLDG01065">
    <property type="entry name" value="anaerobic_coproporphyrinogen-I"/>
    <property type="match status" value="1"/>
</dbReference>
<dbReference type="RefSeq" id="WP_185693956.1">
    <property type="nucleotide sequence ID" value="NZ_JACHVA010000126.1"/>
</dbReference>
<keyword evidence="5" id="KW-1185">Reference proteome</keyword>
<accession>A0A7X1B0Q8</accession>
<dbReference type="SFLD" id="SFLDS00029">
    <property type="entry name" value="Radical_SAM"/>
    <property type="match status" value="1"/>
</dbReference>